<evidence type="ECO:0000313" key="3">
    <source>
        <dbReference type="EMBL" id="RLV59788.1"/>
    </source>
</evidence>
<accession>A0A3L8PZ41</accession>
<evidence type="ECO:0000313" key="4">
    <source>
        <dbReference type="Proteomes" id="UP000281474"/>
    </source>
</evidence>
<dbReference type="AlphaFoldDB" id="A0A3L8PZ41"/>
<keyword evidence="1" id="KW-0175">Coiled coil</keyword>
<dbReference type="OrthoDB" id="5875339at2"/>
<protein>
    <submittedName>
        <fullName evidence="3">Uncharacterized protein</fullName>
    </submittedName>
</protein>
<organism evidence="3 4">
    <name type="scientific">Parashewanella curva</name>
    <dbReference type="NCBI Taxonomy" id="2338552"/>
    <lineage>
        <taxon>Bacteria</taxon>
        <taxon>Pseudomonadati</taxon>
        <taxon>Pseudomonadota</taxon>
        <taxon>Gammaproteobacteria</taxon>
        <taxon>Alteromonadales</taxon>
        <taxon>Shewanellaceae</taxon>
        <taxon>Parashewanella</taxon>
    </lineage>
</organism>
<keyword evidence="4" id="KW-1185">Reference proteome</keyword>
<proteinExistence type="predicted"/>
<reference evidence="3 4" key="1">
    <citation type="submission" date="2018-09" db="EMBL/GenBank/DDBJ databases">
        <title>Phylogeny of the Shewanellaceae, and recommendation for two new genera, Pseudoshewanella and Parashewanella.</title>
        <authorList>
            <person name="Wang G."/>
        </authorList>
    </citation>
    <scope>NUCLEOTIDE SEQUENCE [LARGE SCALE GENOMIC DNA]</scope>
    <source>
        <strain evidence="3 4">C51</strain>
    </source>
</reference>
<feature type="coiled-coil region" evidence="1">
    <location>
        <begin position="5"/>
        <end position="42"/>
    </location>
</feature>
<dbReference type="Proteomes" id="UP000281474">
    <property type="component" value="Unassembled WGS sequence"/>
</dbReference>
<feature type="region of interest" description="Disordered" evidence="2">
    <location>
        <begin position="93"/>
        <end position="137"/>
    </location>
</feature>
<evidence type="ECO:0000256" key="1">
    <source>
        <dbReference type="SAM" id="Coils"/>
    </source>
</evidence>
<evidence type="ECO:0000256" key="2">
    <source>
        <dbReference type="SAM" id="MobiDB-lite"/>
    </source>
</evidence>
<dbReference type="EMBL" id="QZEI01000027">
    <property type="protein sequence ID" value="RLV59788.1"/>
    <property type="molecule type" value="Genomic_DNA"/>
</dbReference>
<name>A0A3L8PZ41_9GAMM</name>
<feature type="compositionally biased region" description="Polar residues" evidence="2">
    <location>
        <begin position="103"/>
        <end position="117"/>
    </location>
</feature>
<feature type="compositionally biased region" description="Basic residues" evidence="2">
    <location>
        <begin position="127"/>
        <end position="137"/>
    </location>
</feature>
<dbReference type="RefSeq" id="WP_121838957.1">
    <property type="nucleotide sequence ID" value="NZ_ML014776.1"/>
</dbReference>
<comment type="caution">
    <text evidence="3">The sequence shown here is derived from an EMBL/GenBank/DDBJ whole genome shotgun (WGS) entry which is preliminary data.</text>
</comment>
<sequence>MNEVLQDLKAVMNDIQQRKEAINRQIQEFQSLQAEIQSLMQRAKTDPEAREKLLRLQRAFPQGFNQQQQKVMSKVNELGQNFKKLEQQFTDIGSGEAPAPVVTATSEEAETQPTQTVLDVAEDNKPKAKKKKVRSYL</sequence>
<gene>
    <name evidence="3" type="ORF">D5018_10490</name>
</gene>